<accession>A0A844F1D9</accession>
<dbReference type="AlphaFoldDB" id="A0A844F1D9"/>
<protein>
    <submittedName>
        <fullName evidence="1">Uncharacterized protein</fullName>
    </submittedName>
</protein>
<organism evidence="1 2">
    <name type="scientific">Clostridium scindens (strain JCM 10418 / VPI 12708)</name>
    <dbReference type="NCBI Taxonomy" id="29347"/>
    <lineage>
        <taxon>Bacteria</taxon>
        <taxon>Bacillati</taxon>
        <taxon>Bacillota</taxon>
        <taxon>Clostridia</taxon>
        <taxon>Lachnospirales</taxon>
        <taxon>Lachnospiraceae</taxon>
    </lineage>
</organism>
<proteinExistence type="predicted"/>
<dbReference type="EMBL" id="VUMB01000002">
    <property type="protein sequence ID" value="MSS38952.1"/>
    <property type="molecule type" value="Genomic_DNA"/>
</dbReference>
<dbReference type="Proteomes" id="UP000462363">
    <property type="component" value="Unassembled WGS sequence"/>
</dbReference>
<evidence type="ECO:0000313" key="1">
    <source>
        <dbReference type="EMBL" id="MSS38952.1"/>
    </source>
</evidence>
<name>A0A844F1D9_CLOSV</name>
<evidence type="ECO:0000313" key="2">
    <source>
        <dbReference type="Proteomes" id="UP000462363"/>
    </source>
</evidence>
<comment type="caution">
    <text evidence="1">The sequence shown here is derived from an EMBL/GenBank/DDBJ whole genome shotgun (WGS) entry which is preliminary data.</text>
</comment>
<reference evidence="1 2" key="1">
    <citation type="submission" date="2019-08" db="EMBL/GenBank/DDBJ databases">
        <title>In-depth cultivation of the pig gut microbiome towards novel bacterial diversity and tailored functional studies.</title>
        <authorList>
            <person name="Wylensek D."/>
            <person name="Hitch T.C.A."/>
            <person name="Clavel T."/>
        </authorList>
    </citation>
    <scope>NUCLEOTIDE SEQUENCE [LARGE SCALE GENOMIC DNA]</scope>
    <source>
        <strain evidence="1 2">BL-389-WT-3D</strain>
    </source>
</reference>
<gene>
    <name evidence="1" type="ORF">FYJ37_00950</name>
</gene>
<dbReference type="RefSeq" id="WP_154322712.1">
    <property type="nucleotide sequence ID" value="NZ_CP045695.1"/>
</dbReference>
<sequence>MGDINMANRQCCDLDIRDYKTKKPWMFADFCNTTTMGFSSDPVYANKKGQKCIKFDNPLDGTIAMTFQVHPFKIYAMLSDGEIETSGILAQKEVVQGGESGKLTVEGTPVAGTVFVYKEDDFGGTEIKGSFSEKTFTATSTEDIKTNEKYVVGYLEKKETGIKKVSFNNKKIPKYFYVQMSTLDKNEEGELVPMRITCYKGSPQRKLDLSFASDGDPAEITITLDALVDENGDVLDMIEVVSEE</sequence>